<sequence>MPQRSRLALIGVAFGLLVGCGSLPTALRAEDPAPPPGGYPAQHLQSWRWRIDDPLFGGFSGFKFADTAGRDFVTQSDRATIWRGRIERDAVDRIVAVRATSGPVRLHDSAGAPLTGINADSEGLALAPDGSAFISFEGNARVAHYPTDGGPAELLPRPEAFSRFQRNSSLETLARDRDGTLYTLPERSGALDVPFPVWRWRNGVWDQPFAIPRIGTFLAVDADFGPDGRFYLLERDFWGLLGFRSRVRVFDIRGDSISGGQILFETAVGTHDNLEGLAVWRDRQGAIRLTMISDDNFRFFQRTEVVEYRLRP</sequence>
<dbReference type="OrthoDB" id="9798693at2"/>
<dbReference type="PIRSF" id="PIRSF031900">
    <property type="entry name" value="UCP031900"/>
    <property type="match status" value="1"/>
</dbReference>
<dbReference type="STRING" id="1105367.CG50_09165"/>
<reference evidence="2 3" key="1">
    <citation type="submission" date="2014-03" db="EMBL/GenBank/DDBJ databases">
        <title>Genome of Paenirhodobacter enshiensis DW2-9.</title>
        <authorList>
            <person name="Wang D."/>
            <person name="Wang G."/>
        </authorList>
    </citation>
    <scope>NUCLEOTIDE SEQUENCE [LARGE SCALE GENOMIC DNA]</scope>
    <source>
        <strain evidence="2 3">DW2-9</strain>
    </source>
</reference>
<protein>
    <recommendedName>
        <fullName evidence="1">Phytase-like domain-containing protein</fullName>
    </recommendedName>
</protein>
<dbReference type="PROSITE" id="PS51257">
    <property type="entry name" value="PROKAR_LIPOPROTEIN"/>
    <property type="match status" value="1"/>
</dbReference>
<name>A0A086Y689_9RHOB</name>
<feature type="domain" description="Phytase-like" evidence="1">
    <location>
        <begin position="55"/>
        <end position="297"/>
    </location>
</feature>
<dbReference type="Proteomes" id="UP000028824">
    <property type="component" value="Unassembled WGS sequence"/>
</dbReference>
<organism evidence="2 3">
    <name type="scientific">Paenirhodobacter enshiensis</name>
    <dbReference type="NCBI Taxonomy" id="1105367"/>
    <lineage>
        <taxon>Bacteria</taxon>
        <taxon>Pseudomonadati</taxon>
        <taxon>Pseudomonadota</taxon>
        <taxon>Alphaproteobacteria</taxon>
        <taxon>Rhodobacterales</taxon>
        <taxon>Rhodobacter group</taxon>
        <taxon>Paenirhodobacter</taxon>
    </lineage>
</organism>
<dbReference type="InterPro" id="IPR014567">
    <property type="entry name" value="UCP031900"/>
</dbReference>
<gene>
    <name evidence="2" type="ORF">CG50_09165</name>
</gene>
<accession>A0A086Y689</accession>
<dbReference type="AlphaFoldDB" id="A0A086Y689"/>
<dbReference type="EMBL" id="JFZB01000003">
    <property type="protein sequence ID" value="KFI29789.1"/>
    <property type="molecule type" value="Genomic_DNA"/>
</dbReference>
<evidence type="ECO:0000313" key="2">
    <source>
        <dbReference type="EMBL" id="KFI29789.1"/>
    </source>
</evidence>
<dbReference type="eggNOG" id="COG4246">
    <property type="taxonomic scope" value="Bacteria"/>
</dbReference>
<keyword evidence="3" id="KW-1185">Reference proteome</keyword>
<dbReference type="Pfam" id="PF13449">
    <property type="entry name" value="Phytase-like"/>
    <property type="match status" value="1"/>
</dbReference>
<comment type="caution">
    <text evidence="2">The sequence shown here is derived from an EMBL/GenBank/DDBJ whole genome shotgun (WGS) entry which is preliminary data.</text>
</comment>
<dbReference type="InterPro" id="IPR027372">
    <property type="entry name" value="Phytase-like_dom"/>
</dbReference>
<dbReference type="SUPFAM" id="SSF101898">
    <property type="entry name" value="NHL repeat"/>
    <property type="match status" value="1"/>
</dbReference>
<dbReference type="RefSeq" id="WP_036634956.1">
    <property type="nucleotide sequence ID" value="NZ_JFZB01000003.1"/>
</dbReference>
<evidence type="ECO:0000313" key="3">
    <source>
        <dbReference type="Proteomes" id="UP000028824"/>
    </source>
</evidence>
<evidence type="ECO:0000259" key="1">
    <source>
        <dbReference type="Pfam" id="PF13449"/>
    </source>
</evidence>
<proteinExistence type="predicted"/>